<dbReference type="PANTHER" id="PTHR13138">
    <property type="entry name" value="PROTEIN LIN1"/>
    <property type="match status" value="1"/>
</dbReference>
<feature type="compositionally biased region" description="Acidic residues" evidence="1">
    <location>
        <begin position="159"/>
        <end position="175"/>
    </location>
</feature>
<accession>A0ABP0CF74</accession>
<comment type="caution">
    <text evidence="3">The sequence shown here is derived from an EMBL/GenBank/DDBJ whole genome shotgun (WGS) entry which is preliminary data.</text>
</comment>
<dbReference type="SUPFAM" id="SSF55277">
    <property type="entry name" value="GYF domain"/>
    <property type="match status" value="1"/>
</dbReference>
<organism evidence="3 4">
    <name type="scientific">Sporothrix curviconia</name>
    <dbReference type="NCBI Taxonomy" id="1260050"/>
    <lineage>
        <taxon>Eukaryota</taxon>
        <taxon>Fungi</taxon>
        <taxon>Dikarya</taxon>
        <taxon>Ascomycota</taxon>
        <taxon>Pezizomycotina</taxon>
        <taxon>Sordariomycetes</taxon>
        <taxon>Sordariomycetidae</taxon>
        <taxon>Ophiostomatales</taxon>
        <taxon>Ophiostomataceae</taxon>
        <taxon>Sporothrix</taxon>
    </lineage>
</organism>
<dbReference type="PANTHER" id="PTHR13138:SF3">
    <property type="entry name" value="CD2 ANTIGEN CYTOPLASMIC TAIL-BINDING PROTEIN 2"/>
    <property type="match status" value="1"/>
</dbReference>
<proteinExistence type="predicted"/>
<dbReference type="PROSITE" id="PS50829">
    <property type="entry name" value="GYF"/>
    <property type="match status" value="1"/>
</dbReference>
<dbReference type="EMBL" id="CAWUHB010000055">
    <property type="protein sequence ID" value="CAK7230713.1"/>
    <property type="molecule type" value="Genomic_DNA"/>
</dbReference>
<feature type="compositionally biased region" description="Polar residues" evidence="1">
    <location>
        <begin position="475"/>
        <end position="484"/>
    </location>
</feature>
<feature type="domain" description="GYF" evidence="2">
    <location>
        <begin position="486"/>
        <end position="541"/>
    </location>
</feature>
<feature type="compositionally biased region" description="Basic and acidic residues" evidence="1">
    <location>
        <begin position="202"/>
        <end position="226"/>
    </location>
</feature>
<dbReference type="Proteomes" id="UP001642405">
    <property type="component" value="Unassembled WGS sequence"/>
</dbReference>
<dbReference type="Pfam" id="PF02213">
    <property type="entry name" value="GYF"/>
    <property type="match status" value="1"/>
</dbReference>
<protein>
    <recommendedName>
        <fullName evidence="2">GYF domain-containing protein</fullName>
    </recommendedName>
</protein>
<evidence type="ECO:0000313" key="4">
    <source>
        <dbReference type="Proteomes" id="UP001642405"/>
    </source>
</evidence>
<dbReference type="Gene3D" id="3.30.1490.40">
    <property type="match status" value="1"/>
</dbReference>
<feature type="compositionally biased region" description="Basic and acidic residues" evidence="1">
    <location>
        <begin position="176"/>
        <end position="186"/>
    </location>
</feature>
<name>A0ABP0CF74_9PEZI</name>
<dbReference type="InterPro" id="IPR003169">
    <property type="entry name" value="GYF"/>
</dbReference>
<sequence length="541" mass="59181">MSSRYAAARPKRAAEAYARQHHGGRAAGDGDGSDGDTRGPDEKVTFDVRNPSALAPDAHEEDEVLDADVIGVRTGATKRGAVNIDGYDSDSDNETFNARAAQRKRPAKKSGAPTTGYGAPNENEGINLADQLDNYDKRLRGEMGDENGDDKGDVKGGGDDEDDDMFGGDDDDDDGDGKKKKDGKEDGNDDGIDATGKKKWKEVRFMRHIEGQEEESKSGGHVHLGDESSSDEEDVGLAIQEEGVDEEVGAGGLKKHAPKIDAFNMRQEQEEGAFDESGNYIRKAVDADTQHDRWLEGLSKKDMKRAAAAHEQREAELKQIRREDDSFITSDLFAALITRLELGETPLEALARLGKNANLAKKPKAKKIPLWRLKQMEKKKQAQNGSAEVGNDGEEADQMDLDKTANIEAEDPAQAKVKAEINAITEAADRLLNRDYPDIYDTTREQLLREYRAETGEAWVDPTKRPAEEDETEGIATQNGGSNSAPAMWEYRWIDGRDGGVVQGPYDGPTMEAWKDAGYFDGVEFRPAGSGGPWQKDVSFA</sequence>
<dbReference type="InterPro" id="IPR035445">
    <property type="entry name" value="GYF-like_dom_sf"/>
</dbReference>
<feature type="compositionally biased region" description="Basic and acidic residues" evidence="1">
    <location>
        <begin position="35"/>
        <end position="46"/>
    </location>
</feature>
<keyword evidence="4" id="KW-1185">Reference proteome</keyword>
<dbReference type="InterPro" id="IPR039905">
    <property type="entry name" value="CD2BP2/Lin1"/>
</dbReference>
<feature type="compositionally biased region" description="Basic and acidic residues" evidence="1">
    <location>
        <begin position="134"/>
        <end position="158"/>
    </location>
</feature>
<evidence type="ECO:0000313" key="3">
    <source>
        <dbReference type="EMBL" id="CAK7230713.1"/>
    </source>
</evidence>
<reference evidence="3 4" key="1">
    <citation type="submission" date="2024-01" db="EMBL/GenBank/DDBJ databases">
        <authorList>
            <person name="Allen C."/>
            <person name="Tagirdzhanova G."/>
        </authorList>
    </citation>
    <scope>NUCLEOTIDE SEQUENCE [LARGE SCALE GENOMIC DNA]</scope>
</reference>
<evidence type="ECO:0000256" key="1">
    <source>
        <dbReference type="SAM" id="MobiDB-lite"/>
    </source>
</evidence>
<gene>
    <name evidence="3" type="ORF">SCUCBS95973_007665</name>
</gene>
<feature type="region of interest" description="Disordered" evidence="1">
    <location>
        <begin position="464"/>
        <end position="484"/>
    </location>
</feature>
<feature type="region of interest" description="Disordered" evidence="1">
    <location>
        <begin position="377"/>
        <end position="396"/>
    </location>
</feature>
<evidence type="ECO:0000259" key="2">
    <source>
        <dbReference type="PROSITE" id="PS50829"/>
    </source>
</evidence>
<feature type="region of interest" description="Disordered" evidence="1">
    <location>
        <begin position="1"/>
        <end position="235"/>
    </location>
</feature>